<dbReference type="Pfam" id="PF02771">
    <property type="entry name" value="Acyl-CoA_dh_N"/>
    <property type="match status" value="1"/>
</dbReference>
<dbReference type="GO" id="GO:0005886">
    <property type="term" value="C:plasma membrane"/>
    <property type="evidence" value="ECO:0007669"/>
    <property type="project" value="TreeGrafter"/>
</dbReference>
<evidence type="ECO:0000256" key="4">
    <source>
        <dbReference type="ARBA" id="ARBA00022827"/>
    </source>
</evidence>
<dbReference type="InterPro" id="IPR013786">
    <property type="entry name" value="AcylCoA_DH/ox_N"/>
</dbReference>
<dbReference type="SUPFAM" id="SSF47203">
    <property type="entry name" value="Acyl-CoA dehydrogenase C-terminal domain-like"/>
    <property type="match status" value="1"/>
</dbReference>
<evidence type="ECO:0000256" key="3">
    <source>
        <dbReference type="ARBA" id="ARBA00022630"/>
    </source>
</evidence>
<dbReference type="Gene3D" id="1.20.140.10">
    <property type="entry name" value="Butyryl-CoA Dehydrogenase, subunit A, domain 3"/>
    <property type="match status" value="1"/>
</dbReference>
<dbReference type="InterPro" id="IPR037069">
    <property type="entry name" value="AcylCoA_DH/ox_N_sf"/>
</dbReference>
<reference evidence="9" key="1">
    <citation type="submission" date="2018-05" db="EMBL/GenBank/DDBJ databases">
        <authorList>
            <person name="Lanie J.A."/>
            <person name="Ng W.-L."/>
            <person name="Kazmierczak K.M."/>
            <person name="Andrzejewski T.M."/>
            <person name="Davidsen T.M."/>
            <person name="Wayne K.J."/>
            <person name="Tettelin H."/>
            <person name="Glass J.I."/>
            <person name="Rusch D."/>
            <person name="Podicherti R."/>
            <person name="Tsui H.-C.T."/>
            <person name="Winkler M.E."/>
        </authorList>
    </citation>
    <scope>NUCLEOTIDE SEQUENCE</scope>
</reference>
<dbReference type="SUPFAM" id="SSF56645">
    <property type="entry name" value="Acyl-CoA dehydrogenase NM domain-like"/>
    <property type="match status" value="1"/>
</dbReference>
<dbReference type="InterPro" id="IPR009100">
    <property type="entry name" value="AcylCoA_DH/oxidase_NM_dom_sf"/>
</dbReference>
<name>A0A381WJT5_9ZZZZ</name>
<dbReference type="InterPro" id="IPR046373">
    <property type="entry name" value="Acyl-CoA_Oxase/DH_mid-dom_sf"/>
</dbReference>
<dbReference type="Pfam" id="PF02770">
    <property type="entry name" value="Acyl-CoA_dh_M"/>
    <property type="match status" value="1"/>
</dbReference>
<dbReference type="Pfam" id="PF00441">
    <property type="entry name" value="Acyl-CoA_dh_1"/>
    <property type="match status" value="1"/>
</dbReference>
<dbReference type="InterPro" id="IPR009075">
    <property type="entry name" value="AcylCo_DH/oxidase_C"/>
</dbReference>
<feature type="domain" description="Acyl-CoA oxidase/dehydrogenase middle" evidence="7">
    <location>
        <begin position="130"/>
        <end position="228"/>
    </location>
</feature>
<keyword evidence="5" id="KW-0560">Oxidoreductase</keyword>
<protein>
    <recommendedName>
        <fullName evidence="10">Acyl-CoA dehydrogenase</fullName>
    </recommendedName>
</protein>
<evidence type="ECO:0000256" key="1">
    <source>
        <dbReference type="ARBA" id="ARBA00001974"/>
    </source>
</evidence>
<proteinExistence type="inferred from homology"/>
<evidence type="ECO:0000259" key="6">
    <source>
        <dbReference type="Pfam" id="PF00441"/>
    </source>
</evidence>
<keyword evidence="4" id="KW-0274">FAD</keyword>
<sequence>MDFNDTPEQAKFRAQCREWLEANAELKDSQSMDHIGESSLEEHLEIAKKWQKKKYDAGWAMLHWPKEYGGIEASPIERIIWGQEEAKFNVPGGIFAIGLGMCGPVMMQYASEELKDRYLAPMAEGKEIWCQLFSEPSAGSDVAGLRSKAEKDGDEWVINGQKVWTSGAHYSDFGILIVRHDPKVEKHKGLTFFFVDMKSPGITVKPIKQITGQAGSGSGFNEVYFDNVRIPDSQRLGEIGDGWKVAITTLMNERLAVGDARGSDIEEALVLSKTKDEGNEALIKNNAVRERLADWFCEANGLKFTKFRTISALSKGEAPGPEASITKIVSANKLQSIGNFGIDSGDMAGMLVDGDSELGSFQGAWLGAPRLRIAGGTDEILRNIIAERVLGLPQGPRADKGIAFKDIPTKV</sequence>
<dbReference type="InterPro" id="IPR006091">
    <property type="entry name" value="Acyl-CoA_Oxase/DH_mid-dom"/>
</dbReference>
<dbReference type="Gene3D" id="2.40.110.10">
    <property type="entry name" value="Butyryl-CoA Dehydrogenase, subunit A, domain 2"/>
    <property type="match status" value="1"/>
</dbReference>
<dbReference type="GO" id="GO:0016627">
    <property type="term" value="F:oxidoreductase activity, acting on the CH-CH group of donors"/>
    <property type="evidence" value="ECO:0007669"/>
    <property type="project" value="InterPro"/>
</dbReference>
<evidence type="ECO:0000259" key="7">
    <source>
        <dbReference type="Pfam" id="PF02770"/>
    </source>
</evidence>
<organism evidence="9">
    <name type="scientific">marine metagenome</name>
    <dbReference type="NCBI Taxonomy" id="408172"/>
    <lineage>
        <taxon>unclassified sequences</taxon>
        <taxon>metagenomes</taxon>
        <taxon>ecological metagenomes</taxon>
    </lineage>
</organism>
<evidence type="ECO:0000313" key="9">
    <source>
        <dbReference type="EMBL" id="SVA52774.1"/>
    </source>
</evidence>
<dbReference type="InterPro" id="IPR052161">
    <property type="entry name" value="Mycobact_Acyl-CoA_DH"/>
</dbReference>
<keyword evidence="3" id="KW-0285">Flavoprotein</keyword>
<dbReference type="AlphaFoldDB" id="A0A381WJT5"/>
<dbReference type="GO" id="GO:0050660">
    <property type="term" value="F:flavin adenine dinucleotide binding"/>
    <property type="evidence" value="ECO:0007669"/>
    <property type="project" value="InterPro"/>
</dbReference>
<dbReference type="FunFam" id="2.40.110.10:FF:000011">
    <property type="entry name" value="Acyl-CoA dehydrogenase FadE34"/>
    <property type="match status" value="1"/>
</dbReference>
<dbReference type="InterPro" id="IPR036250">
    <property type="entry name" value="AcylCo_DH-like_C"/>
</dbReference>
<gene>
    <name evidence="9" type="ORF">METZ01_LOCUS105628</name>
</gene>
<comment type="cofactor">
    <cofactor evidence="1">
        <name>FAD</name>
        <dbReference type="ChEBI" id="CHEBI:57692"/>
    </cofactor>
</comment>
<evidence type="ECO:0000256" key="2">
    <source>
        <dbReference type="ARBA" id="ARBA00009347"/>
    </source>
</evidence>
<evidence type="ECO:0000256" key="5">
    <source>
        <dbReference type="ARBA" id="ARBA00023002"/>
    </source>
</evidence>
<evidence type="ECO:0008006" key="10">
    <source>
        <dbReference type="Google" id="ProtNLM"/>
    </source>
</evidence>
<dbReference type="PANTHER" id="PTHR43292">
    <property type="entry name" value="ACYL-COA DEHYDROGENASE"/>
    <property type="match status" value="1"/>
</dbReference>
<comment type="similarity">
    <text evidence="2">Belongs to the acyl-CoA dehydrogenase family.</text>
</comment>
<feature type="domain" description="Acyl-CoA dehydrogenase/oxidase C-terminal" evidence="6">
    <location>
        <begin position="240"/>
        <end position="390"/>
    </location>
</feature>
<feature type="domain" description="Acyl-CoA dehydrogenase/oxidase N-terminal" evidence="8">
    <location>
        <begin position="6"/>
        <end position="126"/>
    </location>
</feature>
<dbReference type="Gene3D" id="1.10.540.10">
    <property type="entry name" value="Acyl-CoA dehydrogenase/oxidase, N-terminal domain"/>
    <property type="match status" value="1"/>
</dbReference>
<dbReference type="EMBL" id="UINC01012033">
    <property type="protein sequence ID" value="SVA52774.1"/>
    <property type="molecule type" value="Genomic_DNA"/>
</dbReference>
<accession>A0A381WJT5</accession>
<dbReference type="PANTHER" id="PTHR43292:SF4">
    <property type="entry name" value="ACYL-COA DEHYDROGENASE FADE34"/>
    <property type="match status" value="1"/>
</dbReference>
<evidence type="ECO:0000259" key="8">
    <source>
        <dbReference type="Pfam" id="PF02771"/>
    </source>
</evidence>